<dbReference type="AlphaFoldDB" id="A0AAN0UC15"/>
<dbReference type="GeneID" id="9381116"/>
<protein>
    <recommendedName>
        <fullName evidence="1">GmrSD restriction endonucleases N-terminal domain-containing protein</fullName>
    </recommendedName>
</protein>
<accession>A0AAN0UC15</accession>
<dbReference type="RefSeq" id="WP_013196959.1">
    <property type="nucleotide sequence ID" value="NC_014259.1"/>
</dbReference>
<dbReference type="EMBL" id="CP002080">
    <property type="protein sequence ID" value="ADI89597.1"/>
    <property type="molecule type" value="Genomic_DNA"/>
</dbReference>
<dbReference type="InterPro" id="IPR004919">
    <property type="entry name" value="GmrSD_N"/>
</dbReference>
<dbReference type="PANTHER" id="PTHR39639:SF1">
    <property type="entry name" value="DUF262 DOMAIN-CONTAINING PROTEIN"/>
    <property type="match status" value="1"/>
</dbReference>
<proteinExistence type="predicted"/>
<dbReference type="KEGG" id="acd:AOLE_03490"/>
<dbReference type="Proteomes" id="UP000000392">
    <property type="component" value="Chromosome"/>
</dbReference>
<dbReference type="PANTHER" id="PTHR39639">
    <property type="entry name" value="CHROMOSOME 16, WHOLE GENOME SHOTGUN SEQUENCE"/>
    <property type="match status" value="1"/>
</dbReference>
<evidence type="ECO:0000259" key="1">
    <source>
        <dbReference type="Pfam" id="PF03235"/>
    </source>
</evidence>
<gene>
    <name evidence="2" type="ordered locus">AOLE_03490</name>
</gene>
<sequence length="364" mass="42744">MEKELLNTKRNEITKIFEKAQNRLVFQSSDLSFESIANMVEAGAIDIEPKYQRRERWDVKKQSALIESFVLNVPIPPIYLAEDEYGRYSVIDGKQRITAIYKFIKKNLRIEHLDKCEELNSFTYEQLPLSLKNALQIRPFLRVIILLKQSDPSLKYEVFNRLNTGGDNLLPQEIRNSLYEGEFNDLLMELSHNIFLRKQLVSSENYKKSTIYKEMQDVEYVLRFFTIKQFWESFPSNNMQLAMNDFMQNYSSQIDIDQAKALFDKSIESAQLIWGDQAFKRPEGSSKLIQGIYDAQIVSLGILISEGYIDLINKNSNFIYQAFLDLYHNDDEYQNSMRQFTSNAKNIKLRIYKTVELIQEVIKS</sequence>
<evidence type="ECO:0000313" key="3">
    <source>
        <dbReference type="Proteomes" id="UP000000392"/>
    </source>
</evidence>
<organism evidence="2 3">
    <name type="scientific">Acinetobacter oleivorans (strain JCM 16667 / KCTC 23045 / DR1)</name>
    <dbReference type="NCBI Taxonomy" id="436717"/>
    <lineage>
        <taxon>Bacteria</taxon>
        <taxon>Pseudomonadati</taxon>
        <taxon>Pseudomonadota</taxon>
        <taxon>Gammaproteobacteria</taxon>
        <taxon>Moraxellales</taxon>
        <taxon>Moraxellaceae</taxon>
        <taxon>Acinetobacter</taxon>
    </lineage>
</organism>
<evidence type="ECO:0000313" key="2">
    <source>
        <dbReference type="EMBL" id="ADI89597.1"/>
    </source>
</evidence>
<reference evidence="2 3" key="1">
    <citation type="journal article" date="2010" name="J. Bacteriol.">
        <title>Complete genome sequence of the diesel-degrading Acinetobacter sp. strain DR1.</title>
        <authorList>
            <person name="Jung J."/>
            <person name="Baek J.H."/>
            <person name="Park W."/>
        </authorList>
    </citation>
    <scope>NUCLEOTIDE SEQUENCE [LARGE SCALE GENOMIC DNA]</scope>
    <source>
        <strain evidence="3">JCM 16667 / KCTC 23045 / DR1</strain>
    </source>
</reference>
<dbReference type="Pfam" id="PF03235">
    <property type="entry name" value="GmrSD_N"/>
    <property type="match status" value="1"/>
</dbReference>
<name>A0AAN0UC15_ACISD</name>
<feature type="domain" description="GmrSD restriction endonucleases N-terminal" evidence="1">
    <location>
        <begin position="40"/>
        <end position="179"/>
    </location>
</feature>